<dbReference type="GO" id="GO:0000976">
    <property type="term" value="F:transcription cis-regulatory region binding"/>
    <property type="evidence" value="ECO:0007669"/>
    <property type="project" value="UniProtKB-ARBA"/>
</dbReference>
<evidence type="ECO:0000259" key="11">
    <source>
        <dbReference type="PROSITE" id="PS50157"/>
    </source>
</evidence>
<dbReference type="FunFam" id="3.30.160.60:FF:000688">
    <property type="entry name" value="zinc finger protein 197 isoform X1"/>
    <property type="match status" value="1"/>
</dbReference>
<dbReference type="GO" id="GO:0000981">
    <property type="term" value="F:DNA-binding transcription factor activity, RNA polymerase II-specific"/>
    <property type="evidence" value="ECO:0007669"/>
    <property type="project" value="UniProtKB-ARBA"/>
</dbReference>
<dbReference type="GO" id="GO:0030674">
    <property type="term" value="F:protein-macromolecule adaptor activity"/>
    <property type="evidence" value="ECO:0007669"/>
    <property type="project" value="UniProtKB-ARBA"/>
</dbReference>
<comment type="caution">
    <text evidence="12">The sequence shown here is derived from an EMBL/GenBank/DDBJ whole genome shotgun (WGS) entry which is preliminary data.</text>
</comment>
<dbReference type="GO" id="GO:0005634">
    <property type="term" value="C:nucleus"/>
    <property type="evidence" value="ECO:0007669"/>
    <property type="project" value="UniProtKB-SubCell"/>
</dbReference>
<keyword evidence="8" id="KW-0804">Transcription</keyword>
<keyword evidence="6" id="KW-0805">Transcription regulation</keyword>
<feature type="domain" description="C2H2-type" evidence="11">
    <location>
        <begin position="210"/>
        <end position="237"/>
    </location>
</feature>
<evidence type="ECO:0000313" key="13">
    <source>
        <dbReference type="Proteomes" id="UP001516400"/>
    </source>
</evidence>
<evidence type="ECO:0000256" key="8">
    <source>
        <dbReference type="ARBA" id="ARBA00023163"/>
    </source>
</evidence>
<feature type="domain" description="C2H2-type" evidence="11">
    <location>
        <begin position="150"/>
        <end position="179"/>
    </location>
</feature>
<sequence length="340" mass="38777">MEALTNEELAYQCYTIVRDESIEPQEHLQNGILYVSLNKDNESILEVSNDPFSNETFEPLENATGLELYMDNEREFLKTSTGEDDYYDAIEPTLMSELNYNVNAYEEGNTLVEEAGADVNLQCTDHSDDFTTTYNETISHVDSEKQTSGFKCIFRGCEKTYGTSYHLAVHMRTHVNPKPFGCPIEGCNKKLSCNFTMKNHVKIHTGERPYACNICSKAFKSSGELVKHTRIHTGIKPFPCPIEGCNRSFTTNNIRKIHVRSHTGERPYLCNYPGCGKAFTSSANQKNHQRIHTGDKPFACTVKEPIDVIWNVYLFLRILIVERNLLNIRQCTSMRLHTNT</sequence>
<gene>
    <name evidence="12" type="ORF">HHI36_009590</name>
</gene>
<evidence type="ECO:0000256" key="5">
    <source>
        <dbReference type="ARBA" id="ARBA00022833"/>
    </source>
</evidence>
<dbReference type="InterPro" id="IPR050329">
    <property type="entry name" value="GLI_C2H2-zinc-finger"/>
</dbReference>
<feature type="domain" description="C2H2-type" evidence="11">
    <location>
        <begin position="268"/>
        <end position="297"/>
    </location>
</feature>
<organism evidence="12 13">
    <name type="scientific">Cryptolaemus montrouzieri</name>
    <dbReference type="NCBI Taxonomy" id="559131"/>
    <lineage>
        <taxon>Eukaryota</taxon>
        <taxon>Metazoa</taxon>
        <taxon>Ecdysozoa</taxon>
        <taxon>Arthropoda</taxon>
        <taxon>Hexapoda</taxon>
        <taxon>Insecta</taxon>
        <taxon>Pterygota</taxon>
        <taxon>Neoptera</taxon>
        <taxon>Endopterygota</taxon>
        <taxon>Coleoptera</taxon>
        <taxon>Polyphaga</taxon>
        <taxon>Cucujiformia</taxon>
        <taxon>Coccinelloidea</taxon>
        <taxon>Coccinellidae</taxon>
        <taxon>Scymninae</taxon>
        <taxon>Scymnini</taxon>
        <taxon>Cryptolaemus</taxon>
    </lineage>
</organism>
<evidence type="ECO:0000256" key="4">
    <source>
        <dbReference type="ARBA" id="ARBA00022771"/>
    </source>
</evidence>
<dbReference type="InterPro" id="IPR036236">
    <property type="entry name" value="Znf_C2H2_sf"/>
</dbReference>
<dbReference type="GO" id="GO:0045944">
    <property type="term" value="P:positive regulation of transcription by RNA polymerase II"/>
    <property type="evidence" value="ECO:0007669"/>
    <property type="project" value="UniProtKB-ARBA"/>
</dbReference>
<evidence type="ECO:0000256" key="7">
    <source>
        <dbReference type="ARBA" id="ARBA00023125"/>
    </source>
</evidence>
<dbReference type="PROSITE" id="PS50157">
    <property type="entry name" value="ZINC_FINGER_C2H2_2"/>
    <property type="match status" value="5"/>
</dbReference>
<dbReference type="Pfam" id="PF00096">
    <property type="entry name" value="zf-C2H2"/>
    <property type="match status" value="3"/>
</dbReference>
<keyword evidence="3" id="KW-0677">Repeat</keyword>
<keyword evidence="9" id="KW-0539">Nucleus</keyword>
<dbReference type="FunFam" id="3.30.160.60:FF:000071">
    <property type="entry name" value="Putative zinc finger protein 143"/>
    <property type="match status" value="1"/>
</dbReference>
<dbReference type="FunFam" id="3.30.160.60:FF:002343">
    <property type="entry name" value="Zinc finger protein 33A"/>
    <property type="match status" value="1"/>
</dbReference>
<feature type="domain" description="C2H2-type" evidence="11">
    <location>
        <begin position="238"/>
        <end position="267"/>
    </location>
</feature>
<dbReference type="Proteomes" id="UP001516400">
    <property type="component" value="Unassembled WGS sequence"/>
</dbReference>
<dbReference type="PROSITE" id="PS00028">
    <property type="entry name" value="ZINC_FINGER_C2H2_1"/>
    <property type="match status" value="5"/>
</dbReference>
<keyword evidence="7" id="KW-0238">DNA-binding</keyword>
<keyword evidence="5" id="KW-0862">Zinc</keyword>
<accession>A0ABD2MG78</accession>
<keyword evidence="13" id="KW-1185">Reference proteome</keyword>
<dbReference type="InterPro" id="IPR013087">
    <property type="entry name" value="Znf_C2H2_type"/>
</dbReference>
<proteinExistence type="predicted"/>
<reference evidence="12 13" key="1">
    <citation type="journal article" date="2021" name="BMC Biol.">
        <title>Horizontally acquired antibacterial genes associated with adaptive radiation of ladybird beetles.</title>
        <authorList>
            <person name="Li H.S."/>
            <person name="Tang X.F."/>
            <person name="Huang Y.H."/>
            <person name="Xu Z.Y."/>
            <person name="Chen M.L."/>
            <person name="Du X.Y."/>
            <person name="Qiu B.Y."/>
            <person name="Chen P.T."/>
            <person name="Zhang W."/>
            <person name="Slipinski A."/>
            <person name="Escalona H.E."/>
            <person name="Waterhouse R.M."/>
            <person name="Zwick A."/>
            <person name="Pang H."/>
        </authorList>
    </citation>
    <scope>NUCLEOTIDE SEQUENCE [LARGE SCALE GENOMIC DNA]</scope>
    <source>
        <strain evidence="12">SYSU2018</strain>
    </source>
</reference>
<dbReference type="GO" id="GO:0008270">
    <property type="term" value="F:zinc ion binding"/>
    <property type="evidence" value="ECO:0007669"/>
    <property type="project" value="UniProtKB-KW"/>
</dbReference>
<dbReference type="FunFam" id="3.30.160.60:FF:000349">
    <property type="entry name" value="metal regulatory transcription factor 1"/>
    <property type="match status" value="1"/>
</dbReference>
<dbReference type="PANTHER" id="PTHR19818">
    <property type="entry name" value="ZINC FINGER PROTEIN ZIC AND GLI"/>
    <property type="match status" value="1"/>
</dbReference>
<evidence type="ECO:0000256" key="10">
    <source>
        <dbReference type="PROSITE-ProRule" id="PRU00042"/>
    </source>
</evidence>
<dbReference type="PANTHER" id="PTHR19818:SF139">
    <property type="entry name" value="PAIR-RULE PROTEIN ODD-PAIRED"/>
    <property type="match status" value="1"/>
</dbReference>
<dbReference type="Gene3D" id="3.30.160.60">
    <property type="entry name" value="Classic Zinc Finger"/>
    <property type="match status" value="5"/>
</dbReference>
<name>A0ABD2MG78_9CUCU</name>
<dbReference type="SMART" id="SM00355">
    <property type="entry name" value="ZnF_C2H2"/>
    <property type="match status" value="5"/>
</dbReference>
<comment type="subcellular location">
    <subcellularLocation>
        <location evidence="1">Nucleus</location>
    </subcellularLocation>
</comment>
<feature type="domain" description="C2H2-type" evidence="11">
    <location>
        <begin position="180"/>
        <end position="209"/>
    </location>
</feature>
<dbReference type="AlphaFoldDB" id="A0ABD2MG78"/>
<evidence type="ECO:0000313" key="12">
    <source>
        <dbReference type="EMBL" id="KAL3265384.1"/>
    </source>
</evidence>
<evidence type="ECO:0000256" key="1">
    <source>
        <dbReference type="ARBA" id="ARBA00004123"/>
    </source>
</evidence>
<protein>
    <recommendedName>
        <fullName evidence="11">C2H2-type domain-containing protein</fullName>
    </recommendedName>
</protein>
<dbReference type="SUPFAM" id="SSF57667">
    <property type="entry name" value="beta-beta-alpha zinc fingers"/>
    <property type="match status" value="3"/>
</dbReference>
<evidence type="ECO:0000256" key="2">
    <source>
        <dbReference type="ARBA" id="ARBA00022723"/>
    </source>
</evidence>
<keyword evidence="2" id="KW-0479">Metal-binding</keyword>
<evidence type="ECO:0000256" key="3">
    <source>
        <dbReference type="ARBA" id="ARBA00022737"/>
    </source>
</evidence>
<keyword evidence="4 10" id="KW-0863">Zinc-finger</keyword>
<evidence type="ECO:0000256" key="9">
    <source>
        <dbReference type="ARBA" id="ARBA00023242"/>
    </source>
</evidence>
<evidence type="ECO:0000256" key="6">
    <source>
        <dbReference type="ARBA" id="ARBA00023015"/>
    </source>
</evidence>
<dbReference type="EMBL" id="JABFTP020000001">
    <property type="protein sequence ID" value="KAL3265384.1"/>
    <property type="molecule type" value="Genomic_DNA"/>
</dbReference>